<evidence type="ECO:0000313" key="2">
    <source>
        <dbReference type="EMBL" id="PEG36482.1"/>
    </source>
</evidence>
<evidence type="ECO:0000313" key="3">
    <source>
        <dbReference type="Proteomes" id="UP000220914"/>
    </source>
</evidence>
<keyword evidence="3" id="KW-1185">Reference proteome</keyword>
<reference evidence="2 3" key="1">
    <citation type="submission" date="2017-10" db="EMBL/GenBank/DDBJ databases">
        <title>The new phylogeny of genus Mycobacterium.</title>
        <authorList>
            <person name="Tortoli E."/>
            <person name="Trovato A."/>
            <person name="Cirillo D.M."/>
        </authorList>
    </citation>
    <scope>NUCLEOTIDE SEQUENCE [LARGE SCALE GENOMIC DNA]</scope>
    <source>
        <strain evidence="2 3">CCUG37673</strain>
    </source>
</reference>
<dbReference type="EMBL" id="PDCP01000034">
    <property type="protein sequence ID" value="PEG36482.1"/>
    <property type="molecule type" value="Genomic_DNA"/>
</dbReference>
<accession>A0A2A7MXD0</accession>
<organism evidence="2 3">
    <name type="scientific">Mycolicibacterium agri</name>
    <name type="common">Mycobacterium agri</name>
    <dbReference type="NCBI Taxonomy" id="36811"/>
    <lineage>
        <taxon>Bacteria</taxon>
        <taxon>Bacillati</taxon>
        <taxon>Actinomycetota</taxon>
        <taxon>Actinomycetes</taxon>
        <taxon>Mycobacteriales</taxon>
        <taxon>Mycobacteriaceae</taxon>
        <taxon>Mycolicibacterium</taxon>
    </lineage>
</organism>
<protein>
    <submittedName>
        <fullName evidence="2">Uncharacterized protein</fullName>
    </submittedName>
</protein>
<dbReference type="EMBL" id="BLKS01000001">
    <property type="protein sequence ID" value="GFG49553.1"/>
    <property type="molecule type" value="Genomic_DNA"/>
</dbReference>
<dbReference type="Proteomes" id="UP000465302">
    <property type="component" value="Unassembled WGS sequence"/>
</dbReference>
<dbReference type="RefSeq" id="WP_097941606.1">
    <property type="nucleotide sequence ID" value="NZ_BLKS01000001.1"/>
</dbReference>
<dbReference type="AlphaFoldDB" id="A0A2A7MXD0"/>
<reference evidence="1" key="3">
    <citation type="submission" date="2020-02" db="EMBL/GenBank/DDBJ databases">
        <authorList>
            <person name="Matsumoto Y."/>
            <person name="Motooka D."/>
            <person name="Nakamura S."/>
        </authorList>
    </citation>
    <scope>NUCLEOTIDE SEQUENCE</scope>
    <source>
        <strain evidence="1">JCM 6377</strain>
    </source>
</reference>
<dbReference type="OrthoDB" id="1680380at2"/>
<evidence type="ECO:0000313" key="1">
    <source>
        <dbReference type="EMBL" id="GFG49553.1"/>
    </source>
</evidence>
<sequence>MAAGETLQVDDGGRLIAFTYDDMMRYHGPHSPAGVAVAFKVMQRAFGELCADAPPPRRSVAVRTAFRGPGARDGFEAVLRAVTGGRYVVDRSLVRGDRGRLLEDFVFEVTIGRRAATLLLRDGFVTEEFIDLARIEGRTPEQERRLDELKAALAQQVMAADARDLFDLE</sequence>
<proteinExistence type="predicted"/>
<name>A0A2A7MXD0_MYCAG</name>
<gene>
    <name evidence="2" type="ORF">CQY20_18860</name>
    <name evidence="1" type="ORF">MAGR_09940</name>
</gene>
<evidence type="ECO:0000313" key="4">
    <source>
        <dbReference type="Proteomes" id="UP000465302"/>
    </source>
</evidence>
<comment type="caution">
    <text evidence="2">The sequence shown here is derived from an EMBL/GenBank/DDBJ whole genome shotgun (WGS) entry which is preliminary data.</text>
</comment>
<dbReference type="Proteomes" id="UP000220914">
    <property type="component" value="Unassembled WGS sequence"/>
</dbReference>
<reference evidence="1 4" key="2">
    <citation type="journal article" date="2019" name="Emerg. Microbes Infect.">
        <title>Comprehensive subspecies identification of 175 nontuberculous mycobacteria species based on 7547 genomic profiles.</title>
        <authorList>
            <person name="Matsumoto Y."/>
            <person name="Kinjo T."/>
            <person name="Motooka D."/>
            <person name="Nabeya D."/>
            <person name="Jung N."/>
            <person name="Uechi K."/>
            <person name="Horii T."/>
            <person name="Iida T."/>
            <person name="Fujita J."/>
            <person name="Nakamura S."/>
        </authorList>
    </citation>
    <scope>NUCLEOTIDE SEQUENCE [LARGE SCALE GENOMIC DNA]</scope>
    <source>
        <strain evidence="1 4">JCM 6377</strain>
    </source>
</reference>